<evidence type="ECO:0000313" key="1">
    <source>
        <dbReference type="EMBL" id="VXC54041.1"/>
    </source>
</evidence>
<sequence length="33" mass="3855">MQQLAMWLTFIISEYTAFTSGGLKCFTHFFKCC</sequence>
<dbReference type="EMBL" id="CABWMH010000045">
    <property type="protein sequence ID" value="VXC54041.1"/>
    <property type="molecule type" value="Genomic_DNA"/>
</dbReference>
<accession>A0AAX3JBU4</accession>
<comment type="caution">
    <text evidence="1">The sequence shown here is derived from an EMBL/GenBank/DDBJ whole genome shotgun (WGS) entry which is preliminary data.</text>
</comment>
<dbReference type="AlphaFoldDB" id="A0AAX3JBU4"/>
<dbReference type="Proteomes" id="UP000433737">
    <property type="component" value="Unassembled WGS sequence"/>
</dbReference>
<gene>
    <name evidence="1" type="ORF">PANT111_50016</name>
</gene>
<reference evidence="1 2" key="1">
    <citation type="submission" date="2019-10" db="EMBL/GenBank/DDBJ databases">
        <authorList>
            <person name="Karimi E."/>
        </authorList>
    </citation>
    <scope>NUCLEOTIDE SEQUENCE [LARGE SCALE GENOMIC DNA]</scope>
    <source>
        <strain evidence="1">Pantoea sp. 111</strain>
    </source>
</reference>
<name>A0AAX3JBU4_9GAMM</name>
<protein>
    <submittedName>
        <fullName evidence="1">Uncharacterized protein</fullName>
    </submittedName>
</protein>
<proteinExistence type="predicted"/>
<organism evidence="1 2">
    <name type="scientific">Pantoea brenneri</name>
    <dbReference type="NCBI Taxonomy" id="472694"/>
    <lineage>
        <taxon>Bacteria</taxon>
        <taxon>Pseudomonadati</taxon>
        <taxon>Pseudomonadota</taxon>
        <taxon>Gammaproteobacteria</taxon>
        <taxon>Enterobacterales</taxon>
        <taxon>Erwiniaceae</taxon>
        <taxon>Pantoea</taxon>
    </lineage>
</organism>
<evidence type="ECO:0000313" key="2">
    <source>
        <dbReference type="Proteomes" id="UP000433737"/>
    </source>
</evidence>